<feature type="transmembrane region" description="Helical" evidence="2">
    <location>
        <begin position="167"/>
        <end position="186"/>
    </location>
</feature>
<keyword evidence="5" id="KW-1185">Reference proteome</keyword>
<dbReference type="Proteomes" id="UP000536179">
    <property type="component" value="Unassembled WGS sequence"/>
</dbReference>
<evidence type="ECO:0000256" key="1">
    <source>
        <dbReference type="SAM" id="MobiDB-lite"/>
    </source>
</evidence>
<protein>
    <submittedName>
        <fullName evidence="4">Peptidoglycan/LPS O-acetylase OafA/YrhL</fullName>
    </submittedName>
</protein>
<dbReference type="InterPro" id="IPR002656">
    <property type="entry name" value="Acyl_transf_3_dom"/>
</dbReference>
<feature type="transmembrane region" description="Helical" evidence="2">
    <location>
        <begin position="259"/>
        <end position="280"/>
    </location>
</feature>
<feature type="domain" description="Acyltransferase 3" evidence="3">
    <location>
        <begin position="28"/>
        <end position="404"/>
    </location>
</feature>
<accession>A0A7W5DYR6</accession>
<sequence>MPNILPITAASNHSPAAPVLRPQGGHFAGIDALRACAAVAVVLLHACVPYANPAMAGLSWSVQDSPSESVTAVFWAIEIVIMPIFLVIAGFFAARSMAYRGAWFTATQRIRRLGWPLLLTVVFLLPIEFYTWMLGWLAEGQVSVSHVRRMKFEGGIDRNLWGLSHLWFLQYLMMYVLVLACVWTSLTRRSAAQIGRIALPMCFVVAVVSLTMRPEVVWGFQHSFLPVVSKWFYSGAFFASGALWYRLDPELDDVRDYGSRLMGPGILLTIAAVCTGTWWLGVVGDPMQWMNGGWAGVDPVVQSDRFAGGLPVTSLIVRSSLAVMSVAAAALMTFALMGVSLANINRLGRVMKSLAGASFMIYLLHHPVVGLAHIAAKFALPGVSPVIKVALVTGLGVSAGWSVSWLASCRRRRLAERTKAEEPTRSIEFPRPSEVASTQKRAA</sequence>
<keyword evidence="2" id="KW-0472">Membrane</keyword>
<evidence type="ECO:0000313" key="4">
    <source>
        <dbReference type="EMBL" id="MBB3206689.1"/>
    </source>
</evidence>
<evidence type="ECO:0000256" key="2">
    <source>
        <dbReference type="SAM" id="Phobius"/>
    </source>
</evidence>
<feature type="transmembrane region" description="Helical" evidence="2">
    <location>
        <begin position="386"/>
        <end position="407"/>
    </location>
</feature>
<feature type="transmembrane region" description="Helical" evidence="2">
    <location>
        <begin position="72"/>
        <end position="94"/>
    </location>
</feature>
<dbReference type="GO" id="GO:0016747">
    <property type="term" value="F:acyltransferase activity, transferring groups other than amino-acyl groups"/>
    <property type="evidence" value="ECO:0007669"/>
    <property type="project" value="InterPro"/>
</dbReference>
<feature type="transmembrane region" description="Helical" evidence="2">
    <location>
        <begin position="32"/>
        <end position="52"/>
    </location>
</feature>
<feature type="transmembrane region" description="Helical" evidence="2">
    <location>
        <begin position="193"/>
        <end position="211"/>
    </location>
</feature>
<dbReference type="Pfam" id="PF01757">
    <property type="entry name" value="Acyl_transf_3"/>
    <property type="match status" value="1"/>
</dbReference>
<evidence type="ECO:0000313" key="5">
    <source>
        <dbReference type="Proteomes" id="UP000536179"/>
    </source>
</evidence>
<dbReference type="InterPro" id="IPR050623">
    <property type="entry name" value="Glucan_succinyl_AcylTrfase"/>
</dbReference>
<feature type="transmembrane region" description="Helical" evidence="2">
    <location>
        <begin position="115"/>
        <end position="138"/>
    </location>
</feature>
<name>A0A7W5DYR6_9BACT</name>
<feature type="transmembrane region" description="Helical" evidence="2">
    <location>
        <begin position="231"/>
        <end position="247"/>
    </location>
</feature>
<evidence type="ECO:0000259" key="3">
    <source>
        <dbReference type="Pfam" id="PF01757"/>
    </source>
</evidence>
<proteinExistence type="predicted"/>
<keyword evidence="2" id="KW-1133">Transmembrane helix</keyword>
<dbReference type="RefSeq" id="WP_246419586.1">
    <property type="nucleotide sequence ID" value="NZ_JACHXU010000007.1"/>
</dbReference>
<dbReference type="AlphaFoldDB" id="A0A7W5DYR6"/>
<comment type="caution">
    <text evidence="4">The sequence shown here is derived from an EMBL/GenBank/DDBJ whole genome shotgun (WGS) entry which is preliminary data.</text>
</comment>
<reference evidence="4 5" key="1">
    <citation type="submission" date="2020-08" db="EMBL/GenBank/DDBJ databases">
        <title>Genomic Encyclopedia of Type Strains, Phase III (KMG-III): the genomes of soil and plant-associated and newly described type strains.</title>
        <authorList>
            <person name="Whitman W."/>
        </authorList>
    </citation>
    <scope>NUCLEOTIDE SEQUENCE [LARGE SCALE GENOMIC DNA]</scope>
    <source>
        <strain evidence="4 5">CECT 8075</strain>
    </source>
</reference>
<feature type="transmembrane region" description="Helical" evidence="2">
    <location>
        <begin position="354"/>
        <end position="374"/>
    </location>
</feature>
<dbReference type="PANTHER" id="PTHR36927:SF1">
    <property type="entry name" value="MDO-LIKE PROTEIN"/>
    <property type="match status" value="1"/>
</dbReference>
<dbReference type="PANTHER" id="PTHR36927">
    <property type="entry name" value="BLR4337 PROTEIN"/>
    <property type="match status" value="1"/>
</dbReference>
<keyword evidence="2" id="KW-0812">Transmembrane</keyword>
<feature type="region of interest" description="Disordered" evidence="1">
    <location>
        <begin position="417"/>
        <end position="443"/>
    </location>
</feature>
<gene>
    <name evidence="4" type="ORF">FHS27_002501</name>
</gene>
<organism evidence="4 5">
    <name type="scientific">Aporhodopirellula rubra</name>
    <dbReference type="NCBI Taxonomy" id="980271"/>
    <lineage>
        <taxon>Bacteria</taxon>
        <taxon>Pseudomonadati</taxon>
        <taxon>Planctomycetota</taxon>
        <taxon>Planctomycetia</taxon>
        <taxon>Pirellulales</taxon>
        <taxon>Pirellulaceae</taxon>
        <taxon>Aporhodopirellula</taxon>
    </lineage>
</organism>
<dbReference type="EMBL" id="JACHXU010000007">
    <property type="protein sequence ID" value="MBB3206689.1"/>
    <property type="molecule type" value="Genomic_DNA"/>
</dbReference>
<feature type="transmembrane region" description="Helical" evidence="2">
    <location>
        <begin position="321"/>
        <end position="342"/>
    </location>
</feature>